<gene>
    <name evidence="2" type="ORF">Q8X39_01895</name>
</gene>
<dbReference type="InterPro" id="IPR051157">
    <property type="entry name" value="PDH/Transketolase"/>
</dbReference>
<reference evidence="2 3" key="1">
    <citation type="submission" date="2023-08" db="EMBL/GenBank/DDBJ databases">
        <authorList>
            <person name="Roldan D.M."/>
            <person name="Menes R.J."/>
        </authorList>
    </citation>
    <scope>NUCLEOTIDE SEQUENCE [LARGE SCALE GENOMIC DNA]</scope>
    <source>
        <strain evidence="2 3">CCM 2812</strain>
    </source>
</reference>
<dbReference type="SUPFAM" id="SSF52518">
    <property type="entry name" value="Thiamin diphosphate-binding fold (THDP-binding)"/>
    <property type="match status" value="1"/>
</dbReference>
<dbReference type="Gene3D" id="3.40.50.920">
    <property type="match status" value="1"/>
</dbReference>
<sequence>MNTPAVDTRTPAKPRLTTSAMIASIASEGQRVKAAPFGKALVELAANRPEIVGLTADLAKYTDLHLFAQAYPERFHQMGMAEQLLMAAAGGMAKEGLIPFATTYAVFGTRRAYDFIHQVIAEENLPVKMCCALPGLTTGYGPSHQATEDLAMMRGIPGLTIVDPCDALDIEQAVPQIADHPGPVYLRLLRGNVPLVLDEYDYRFELGKAKLLRDGADVLVISSGFMTMRALEVAEDLRADRVDVAVLHCPTIKPLDEATILAAVGAKPRLVVVAENHSVIGGLGEAVASSLLRHRVQPAGFELAGLPDAYLDAGALPTLHERYGISRTALAGRIKGWLGR</sequence>
<dbReference type="InterPro" id="IPR009014">
    <property type="entry name" value="Transketo_C/PFOR_II"/>
</dbReference>
<dbReference type="Pfam" id="PF02780">
    <property type="entry name" value="Transketolase_C"/>
    <property type="match status" value="1"/>
</dbReference>
<dbReference type="InterPro" id="IPR033248">
    <property type="entry name" value="Transketolase_C"/>
</dbReference>
<dbReference type="Proteomes" id="UP001235760">
    <property type="component" value="Unassembled WGS sequence"/>
</dbReference>
<dbReference type="EMBL" id="JAUZEE010000001">
    <property type="protein sequence ID" value="MDP4299375.1"/>
    <property type="molecule type" value="Genomic_DNA"/>
</dbReference>
<dbReference type="RefSeq" id="WP_305747933.1">
    <property type="nucleotide sequence ID" value="NZ_JAUZEE010000001.1"/>
</dbReference>
<evidence type="ECO:0000313" key="2">
    <source>
        <dbReference type="EMBL" id="MDP4299375.1"/>
    </source>
</evidence>
<dbReference type="SMART" id="SM00861">
    <property type="entry name" value="Transket_pyr"/>
    <property type="match status" value="1"/>
</dbReference>
<organism evidence="2 3">
    <name type="scientific">Leptothrix discophora</name>
    <dbReference type="NCBI Taxonomy" id="89"/>
    <lineage>
        <taxon>Bacteria</taxon>
        <taxon>Pseudomonadati</taxon>
        <taxon>Pseudomonadota</taxon>
        <taxon>Betaproteobacteria</taxon>
        <taxon>Burkholderiales</taxon>
        <taxon>Sphaerotilaceae</taxon>
        <taxon>Leptothrix</taxon>
    </lineage>
</organism>
<name>A0ABT9FYR3_LEPDI</name>
<dbReference type="SUPFAM" id="SSF52922">
    <property type="entry name" value="TK C-terminal domain-like"/>
    <property type="match status" value="1"/>
</dbReference>
<dbReference type="Pfam" id="PF02779">
    <property type="entry name" value="Transket_pyr"/>
    <property type="match status" value="1"/>
</dbReference>
<proteinExistence type="predicted"/>
<comment type="caution">
    <text evidence="2">The sequence shown here is derived from an EMBL/GenBank/DDBJ whole genome shotgun (WGS) entry which is preliminary data.</text>
</comment>
<dbReference type="PANTHER" id="PTHR43825">
    <property type="entry name" value="PYRUVATE DEHYDROGENASE E1 COMPONENT"/>
    <property type="match status" value="1"/>
</dbReference>
<accession>A0ABT9FYR3</accession>
<keyword evidence="3" id="KW-1185">Reference proteome</keyword>
<evidence type="ECO:0000259" key="1">
    <source>
        <dbReference type="SMART" id="SM00861"/>
    </source>
</evidence>
<feature type="domain" description="Transketolase-like pyrimidine-binding" evidence="1">
    <location>
        <begin position="31"/>
        <end position="195"/>
    </location>
</feature>
<dbReference type="InterPro" id="IPR029061">
    <property type="entry name" value="THDP-binding"/>
</dbReference>
<dbReference type="InterPro" id="IPR005475">
    <property type="entry name" value="Transketolase-like_Pyr-bd"/>
</dbReference>
<dbReference type="CDD" id="cd07033">
    <property type="entry name" value="TPP_PYR_DXS_TK_like"/>
    <property type="match status" value="1"/>
</dbReference>
<dbReference type="PANTHER" id="PTHR43825:SF1">
    <property type="entry name" value="TRANSKETOLASE-LIKE PYRIMIDINE-BINDING DOMAIN-CONTAINING PROTEIN"/>
    <property type="match status" value="1"/>
</dbReference>
<dbReference type="Gene3D" id="3.40.50.970">
    <property type="match status" value="1"/>
</dbReference>
<evidence type="ECO:0000313" key="3">
    <source>
        <dbReference type="Proteomes" id="UP001235760"/>
    </source>
</evidence>
<protein>
    <submittedName>
        <fullName evidence="2">Transketolase C-terminal domain-containing protein</fullName>
    </submittedName>
</protein>